<dbReference type="RefSeq" id="WP_013554201.1">
    <property type="nucleotide sequence ID" value="NC_014935.1"/>
</dbReference>
<dbReference type="Pfam" id="PF04277">
    <property type="entry name" value="OAD_gamma"/>
    <property type="match status" value="1"/>
</dbReference>
<dbReference type="GO" id="GO:0008948">
    <property type="term" value="F:oxaloacetate decarboxylase activity"/>
    <property type="evidence" value="ECO:0007669"/>
    <property type="project" value="UniProtKB-UniRule"/>
</dbReference>
<evidence type="ECO:0000256" key="15">
    <source>
        <dbReference type="ARBA" id="ARBA00048176"/>
    </source>
</evidence>
<dbReference type="AlphaFoldDB" id="E6WYJ8"/>
<keyword evidence="10 16" id="KW-1133">Transmembrane helix</keyword>
<reference evidence="17 18" key="1">
    <citation type="journal article" date="2011" name="Stand. Genomic Sci.">
        <title>Complete genome sequence of Nitratifractor salsuginis type strain (E9I37-1).</title>
        <authorList>
            <person name="Anderson I."/>
            <person name="Sikorski J."/>
            <person name="Zeytun A."/>
            <person name="Nolan M."/>
            <person name="Lapidus A."/>
            <person name="Lucas S."/>
            <person name="Hammon N."/>
            <person name="Deshpande S."/>
            <person name="Cheng J.F."/>
            <person name="Tapia R."/>
            <person name="Han C."/>
            <person name="Goodwin L."/>
            <person name="Pitluck S."/>
            <person name="Liolios K."/>
            <person name="Pagani I."/>
            <person name="Ivanova N."/>
            <person name="Huntemann M."/>
            <person name="Mavromatis K."/>
            <person name="Ovchinikova G."/>
            <person name="Pati A."/>
            <person name="Chen A."/>
            <person name="Palaniappan K."/>
            <person name="Land M."/>
            <person name="Hauser L."/>
            <person name="Brambilla E.M."/>
            <person name="Ngatchou-Djao O.D."/>
            <person name="Rohde M."/>
            <person name="Tindall B.J."/>
            <person name="Goker M."/>
            <person name="Detter J.C."/>
            <person name="Woyke T."/>
            <person name="Bristow J."/>
            <person name="Eisen J.A."/>
            <person name="Markowitz V."/>
            <person name="Hugenholtz P."/>
            <person name="Klenk H.P."/>
            <person name="Kyrpides N.C."/>
        </authorList>
    </citation>
    <scope>NUCLEOTIDE SEQUENCE [LARGE SCALE GENOMIC DNA]</scope>
    <source>
        <strain evidence="18">DSM 16511 / JCM 12458 / E9I37-1</strain>
    </source>
</reference>
<evidence type="ECO:0000256" key="16">
    <source>
        <dbReference type="HAMAP-Rule" id="MF_00404"/>
    </source>
</evidence>
<dbReference type="EC" id="7.2.4.2" evidence="16"/>
<dbReference type="GO" id="GO:0036376">
    <property type="term" value="P:sodium ion export across plasma membrane"/>
    <property type="evidence" value="ECO:0007669"/>
    <property type="project" value="InterPro"/>
</dbReference>
<evidence type="ECO:0000313" key="17">
    <source>
        <dbReference type="EMBL" id="ADV46510.1"/>
    </source>
</evidence>
<keyword evidence="8 16" id="KW-0812">Transmembrane</keyword>
<organism evidence="17 18">
    <name type="scientific">Nitratifractor salsuginis (strain DSM 16511 / JCM 12458 / E9I37-1)</name>
    <dbReference type="NCBI Taxonomy" id="749222"/>
    <lineage>
        <taxon>Bacteria</taxon>
        <taxon>Pseudomonadati</taxon>
        <taxon>Campylobacterota</taxon>
        <taxon>Epsilonproteobacteria</taxon>
        <taxon>Campylobacterales</taxon>
        <taxon>Sulfurovaceae</taxon>
        <taxon>Nitratifractor</taxon>
    </lineage>
</organism>
<evidence type="ECO:0000313" key="18">
    <source>
        <dbReference type="Proteomes" id="UP000008633"/>
    </source>
</evidence>
<dbReference type="GO" id="GO:0005886">
    <property type="term" value="C:plasma membrane"/>
    <property type="evidence" value="ECO:0007669"/>
    <property type="project" value="UniProtKB-SubCell"/>
</dbReference>
<comment type="subunit">
    <text evidence="5 16">Heterotrimer of an alpha, a beta and a gamma subunit.</text>
</comment>
<evidence type="ECO:0000256" key="7">
    <source>
        <dbReference type="ARBA" id="ARBA00022475"/>
    </source>
</evidence>
<comment type="function">
    <text evidence="2 16">Catalyzes the decarboxylation of oxaloacetate coupled to Na(+) translocation.</text>
</comment>
<comment type="subcellular location">
    <subcellularLocation>
        <location evidence="3 16">Cell membrane</location>
        <topology evidence="3 16">Single-pass membrane protein</topology>
    </subcellularLocation>
</comment>
<evidence type="ECO:0000256" key="12">
    <source>
        <dbReference type="ARBA" id="ARBA00023065"/>
    </source>
</evidence>
<evidence type="ECO:0000256" key="2">
    <source>
        <dbReference type="ARBA" id="ARBA00003002"/>
    </source>
</evidence>
<dbReference type="OrthoDB" id="5344433at2"/>
<dbReference type="InterPro" id="IPR023424">
    <property type="entry name" value="OadG"/>
</dbReference>
<accession>E6WYJ8</accession>
<evidence type="ECO:0000256" key="4">
    <source>
        <dbReference type="ARBA" id="ARBA00005844"/>
    </source>
</evidence>
<dbReference type="NCBIfam" id="TIGR01195">
    <property type="entry name" value="oadG_fam"/>
    <property type="match status" value="1"/>
</dbReference>
<dbReference type="HOGENOM" id="CLU_168750_4_1_7"/>
<comment type="cofactor">
    <cofactor evidence="1 16">
        <name>Na(+)</name>
        <dbReference type="ChEBI" id="CHEBI:29101"/>
    </cofactor>
</comment>
<dbReference type="KEGG" id="nsa:Nitsa_1257"/>
<proteinExistence type="inferred from homology"/>
<keyword evidence="12 16" id="KW-0406">Ion transport</keyword>
<evidence type="ECO:0000256" key="8">
    <source>
        <dbReference type="ARBA" id="ARBA00022692"/>
    </source>
</evidence>
<evidence type="ECO:0000256" key="11">
    <source>
        <dbReference type="ARBA" id="ARBA00023053"/>
    </source>
</evidence>
<keyword evidence="6 16" id="KW-0813">Transport</keyword>
<evidence type="ECO:0000256" key="13">
    <source>
        <dbReference type="ARBA" id="ARBA00023136"/>
    </source>
</evidence>
<dbReference type="HAMAP" id="MF_00404">
    <property type="entry name" value="OadG"/>
    <property type="match status" value="1"/>
</dbReference>
<keyword evidence="9 16" id="KW-1278">Translocase</keyword>
<evidence type="ECO:0000256" key="5">
    <source>
        <dbReference type="ARBA" id="ARBA00011869"/>
    </source>
</evidence>
<keyword evidence="13 16" id="KW-0472">Membrane</keyword>
<dbReference type="STRING" id="749222.Nitsa_1257"/>
<protein>
    <recommendedName>
        <fullName evidence="16">Probable oxaloacetate decarboxylase gamma chain</fullName>
        <ecNumber evidence="16">7.2.4.2</ecNumber>
    </recommendedName>
</protein>
<dbReference type="eggNOG" id="COG3630">
    <property type="taxonomic scope" value="Bacteria"/>
</dbReference>
<dbReference type="Proteomes" id="UP000008633">
    <property type="component" value="Chromosome"/>
</dbReference>
<feature type="transmembrane region" description="Helical" evidence="16">
    <location>
        <begin position="12"/>
        <end position="31"/>
    </location>
</feature>
<evidence type="ECO:0000256" key="1">
    <source>
        <dbReference type="ARBA" id="ARBA00001959"/>
    </source>
</evidence>
<evidence type="ECO:0000256" key="9">
    <source>
        <dbReference type="ARBA" id="ARBA00022967"/>
    </source>
</evidence>
<reference evidence="18" key="2">
    <citation type="submission" date="2011-01" db="EMBL/GenBank/DDBJ databases">
        <title>The complete genome of Nitratifractor salsuginis DSM 16511.</title>
        <authorList>
            <consortium name="US DOE Joint Genome Institute (JGI-PGF)"/>
            <person name="Lucas S."/>
            <person name="Copeland A."/>
            <person name="Lapidus A."/>
            <person name="Bruce D."/>
            <person name="Goodwin L."/>
            <person name="Pitluck S."/>
            <person name="Kyrpides N."/>
            <person name="Mavromatis K."/>
            <person name="Ivanova N."/>
            <person name="Mikhailova N."/>
            <person name="Zeytun A."/>
            <person name="Detter J.C."/>
            <person name="Tapia R."/>
            <person name="Han C."/>
            <person name="Land M."/>
            <person name="Hauser L."/>
            <person name="Markowitz V."/>
            <person name="Cheng J.-F."/>
            <person name="Hugenholtz P."/>
            <person name="Woyke T."/>
            <person name="Wu D."/>
            <person name="Tindall B."/>
            <person name="Schuetze A."/>
            <person name="Brambilla E."/>
            <person name="Klenk H.-P."/>
            <person name="Eisen J.A."/>
        </authorList>
    </citation>
    <scope>NUCLEOTIDE SEQUENCE [LARGE SCALE GENOMIC DNA]</scope>
    <source>
        <strain evidence="18">DSM 16511 / JCM 12458 / E9I37-1</strain>
    </source>
</reference>
<evidence type="ECO:0000256" key="10">
    <source>
        <dbReference type="ARBA" id="ARBA00022989"/>
    </source>
</evidence>
<sequence length="83" mass="9323">MEVHLVEESIKFMILGMGIVFVFLYILVLLMRLQAWIIERFFPEKSSRQKAAPALKADDEEGARVAAIVAAVAEYRKARAGKA</sequence>
<keyword evidence="14 16" id="KW-0739">Sodium transport</keyword>
<comment type="catalytic activity">
    <reaction evidence="15 16">
        <text>oxaloacetate + 2 Na(+)(in) + H(+) = pyruvate + 2 Na(+)(out) + CO2</text>
        <dbReference type="Rhea" id="RHEA:57724"/>
        <dbReference type="ChEBI" id="CHEBI:15361"/>
        <dbReference type="ChEBI" id="CHEBI:15378"/>
        <dbReference type="ChEBI" id="CHEBI:16452"/>
        <dbReference type="ChEBI" id="CHEBI:16526"/>
        <dbReference type="ChEBI" id="CHEBI:29101"/>
        <dbReference type="EC" id="7.2.4.2"/>
    </reaction>
</comment>
<dbReference type="EMBL" id="CP002452">
    <property type="protein sequence ID" value="ADV46510.1"/>
    <property type="molecule type" value="Genomic_DNA"/>
</dbReference>
<dbReference type="InterPro" id="IPR005899">
    <property type="entry name" value="Na_pump_deCOase"/>
</dbReference>
<dbReference type="GO" id="GO:0015081">
    <property type="term" value="F:sodium ion transmembrane transporter activity"/>
    <property type="evidence" value="ECO:0007669"/>
    <property type="project" value="UniProtKB-UniRule"/>
</dbReference>
<keyword evidence="7 16" id="KW-1003">Cell membrane</keyword>
<comment type="similarity">
    <text evidence="4 16">Belongs to the OadG family.</text>
</comment>
<name>E6WYJ8_NITSE</name>
<dbReference type="GO" id="GO:0015451">
    <property type="term" value="F:decarboxylation-driven active transmembrane transporter activity"/>
    <property type="evidence" value="ECO:0007669"/>
    <property type="project" value="UniProtKB-EC"/>
</dbReference>
<keyword evidence="18" id="KW-1185">Reference proteome</keyword>
<keyword evidence="11 16" id="KW-0915">Sodium</keyword>
<gene>
    <name evidence="16" type="primary">oadG</name>
    <name evidence="17" type="ordered locus">Nitsa_1257</name>
</gene>
<evidence type="ECO:0000256" key="3">
    <source>
        <dbReference type="ARBA" id="ARBA00004162"/>
    </source>
</evidence>
<evidence type="ECO:0000256" key="6">
    <source>
        <dbReference type="ARBA" id="ARBA00022448"/>
    </source>
</evidence>
<evidence type="ECO:0000256" key="14">
    <source>
        <dbReference type="ARBA" id="ARBA00023201"/>
    </source>
</evidence>